<dbReference type="InterPro" id="IPR001073">
    <property type="entry name" value="C1q_dom"/>
</dbReference>
<dbReference type="PANTHER" id="PTHR22923:SF64">
    <property type="entry name" value="C1Q-RELATED FACTOR"/>
    <property type="match status" value="1"/>
</dbReference>
<dbReference type="PANTHER" id="PTHR22923">
    <property type="entry name" value="CEREBELLIN-RELATED"/>
    <property type="match status" value="1"/>
</dbReference>
<evidence type="ECO:0000256" key="1">
    <source>
        <dbReference type="ARBA" id="ARBA00004613"/>
    </source>
</evidence>
<dbReference type="InterPro" id="IPR008983">
    <property type="entry name" value="Tumour_necrosis_fac-like_dom"/>
</dbReference>
<evidence type="ECO:0000313" key="6">
    <source>
        <dbReference type="EMBL" id="CAG5125212.1"/>
    </source>
</evidence>
<dbReference type="Gene3D" id="2.60.120.40">
    <property type="match status" value="1"/>
</dbReference>
<dbReference type="Proteomes" id="UP000678393">
    <property type="component" value="Unassembled WGS sequence"/>
</dbReference>
<dbReference type="GO" id="GO:0005576">
    <property type="term" value="C:extracellular region"/>
    <property type="evidence" value="ECO:0007669"/>
    <property type="project" value="UniProtKB-SubCell"/>
</dbReference>
<dbReference type="AlphaFoldDB" id="A0A8S3ZDX5"/>
<dbReference type="PROSITE" id="PS50871">
    <property type="entry name" value="C1Q"/>
    <property type="match status" value="1"/>
</dbReference>
<sequence>EVDTMLPFILAICTVLSVVHGQDVAVVGFSAGIPETKTIAKDEIVKFPQVFANHGNGYDNSTGIFTATKPGLYYFTLSAVSQKQKAFGFKLYYNEAHTFKIYGVGSDPSVMGANSILLRLKSRDRVYVKTFFESHIFGDSEGTYAIFNGFLVTL</sequence>
<evidence type="ECO:0000256" key="3">
    <source>
        <dbReference type="ARBA" id="ARBA00022729"/>
    </source>
</evidence>
<keyword evidence="2" id="KW-0964">Secreted</keyword>
<gene>
    <name evidence="6" type="ORF">CUNI_LOCUS10770</name>
</gene>
<organism evidence="6 7">
    <name type="scientific">Candidula unifasciata</name>
    <dbReference type="NCBI Taxonomy" id="100452"/>
    <lineage>
        <taxon>Eukaryota</taxon>
        <taxon>Metazoa</taxon>
        <taxon>Spiralia</taxon>
        <taxon>Lophotrochozoa</taxon>
        <taxon>Mollusca</taxon>
        <taxon>Gastropoda</taxon>
        <taxon>Heterobranchia</taxon>
        <taxon>Euthyneura</taxon>
        <taxon>Panpulmonata</taxon>
        <taxon>Eupulmonata</taxon>
        <taxon>Stylommatophora</taxon>
        <taxon>Helicina</taxon>
        <taxon>Helicoidea</taxon>
        <taxon>Geomitridae</taxon>
        <taxon>Candidula</taxon>
    </lineage>
</organism>
<dbReference type="SUPFAM" id="SSF49842">
    <property type="entry name" value="TNF-like"/>
    <property type="match status" value="1"/>
</dbReference>
<evidence type="ECO:0000259" key="5">
    <source>
        <dbReference type="PROSITE" id="PS50871"/>
    </source>
</evidence>
<dbReference type="EMBL" id="CAJHNH020001989">
    <property type="protein sequence ID" value="CAG5125212.1"/>
    <property type="molecule type" value="Genomic_DNA"/>
</dbReference>
<protein>
    <recommendedName>
        <fullName evidence="5">C1q domain-containing protein</fullName>
    </recommendedName>
</protein>
<dbReference type="SMART" id="SM00110">
    <property type="entry name" value="C1Q"/>
    <property type="match status" value="1"/>
</dbReference>
<comment type="caution">
    <text evidence="6">The sequence shown here is derived from an EMBL/GenBank/DDBJ whole genome shotgun (WGS) entry which is preliminary data.</text>
</comment>
<feature type="non-terminal residue" evidence="6">
    <location>
        <position position="154"/>
    </location>
</feature>
<feature type="chain" id="PRO_5035796886" description="C1q domain-containing protein" evidence="4">
    <location>
        <begin position="22"/>
        <end position="154"/>
    </location>
</feature>
<keyword evidence="7" id="KW-1185">Reference proteome</keyword>
<feature type="signal peptide" evidence="4">
    <location>
        <begin position="1"/>
        <end position="21"/>
    </location>
</feature>
<dbReference type="OrthoDB" id="6154955at2759"/>
<comment type="subcellular location">
    <subcellularLocation>
        <location evidence="1">Secreted</location>
    </subcellularLocation>
</comment>
<evidence type="ECO:0000313" key="7">
    <source>
        <dbReference type="Proteomes" id="UP000678393"/>
    </source>
</evidence>
<reference evidence="6" key="1">
    <citation type="submission" date="2021-04" db="EMBL/GenBank/DDBJ databases">
        <authorList>
            <consortium name="Molecular Ecology Group"/>
        </authorList>
    </citation>
    <scope>NUCLEOTIDE SEQUENCE</scope>
</reference>
<evidence type="ECO:0000256" key="2">
    <source>
        <dbReference type="ARBA" id="ARBA00022525"/>
    </source>
</evidence>
<name>A0A8S3ZDX5_9EUPU</name>
<dbReference type="PRINTS" id="PR00007">
    <property type="entry name" value="COMPLEMNTC1Q"/>
</dbReference>
<keyword evidence="3 4" id="KW-0732">Signal</keyword>
<dbReference type="Pfam" id="PF00386">
    <property type="entry name" value="C1q"/>
    <property type="match status" value="1"/>
</dbReference>
<proteinExistence type="predicted"/>
<dbReference type="InterPro" id="IPR050822">
    <property type="entry name" value="Cerebellin_Synaptic_Org"/>
</dbReference>
<feature type="domain" description="C1q" evidence="5">
    <location>
        <begin position="22"/>
        <end position="154"/>
    </location>
</feature>
<evidence type="ECO:0000256" key="4">
    <source>
        <dbReference type="SAM" id="SignalP"/>
    </source>
</evidence>
<accession>A0A8S3ZDX5</accession>